<dbReference type="AlphaFoldDB" id="G8LUG6"/>
<name>G8LUG6_ACECE</name>
<dbReference type="CDD" id="cd05237">
    <property type="entry name" value="UDP_invert_4-6DH_SDR_e"/>
    <property type="match status" value="1"/>
</dbReference>
<evidence type="ECO:0000313" key="5">
    <source>
        <dbReference type="Proteomes" id="UP000005435"/>
    </source>
</evidence>
<dbReference type="SUPFAM" id="SSF51735">
    <property type="entry name" value="NAD(P)-binding Rossmann-fold domains"/>
    <property type="match status" value="2"/>
</dbReference>
<dbReference type="Pfam" id="PF13727">
    <property type="entry name" value="CoA_binding_3"/>
    <property type="match status" value="1"/>
</dbReference>
<dbReference type="STRING" id="720554.Clocl_4185"/>
<organism evidence="4 5">
    <name type="scientific">Acetivibrio clariflavus (strain DSM 19732 / NBRC 101661 / EBR45)</name>
    <name type="common">Clostridium clariflavum</name>
    <dbReference type="NCBI Taxonomy" id="720554"/>
    <lineage>
        <taxon>Bacteria</taxon>
        <taxon>Bacillati</taxon>
        <taxon>Bacillota</taxon>
        <taxon>Clostridia</taxon>
        <taxon>Eubacteriales</taxon>
        <taxon>Oscillospiraceae</taxon>
        <taxon>Acetivibrio</taxon>
    </lineage>
</organism>
<feature type="transmembrane region" description="Helical" evidence="2">
    <location>
        <begin position="40"/>
        <end position="63"/>
    </location>
</feature>
<dbReference type="HOGENOM" id="CLU_013560_5_2_9"/>
<dbReference type="InterPro" id="IPR036291">
    <property type="entry name" value="NAD(P)-bd_dom_sf"/>
</dbReference>
<keyword evidence="2" id="KW-1133">Transmembrane helix</keyword>
<proteinExistence type="inferred from homology"/>
<feature type="transmembrane region" description="Helical" evidence="2">
    <location>
        <begin position="7"/>
        <end position="28"/>
    </location>
</feature>
<evidence type="ECO:0000256" key="1">
    <source>
        <dbReference type="ARBA" id="ARBA00007430"/>
    </source>
</evidence>
<dbReference type="InterPro" id="IPR003869">
    <property type="entry name" value="Polysac_CapD-like"/>
</dbReference>
<protein>
    <submittedName>
        <fullName evidence="4">Putative nucleoside-diphosphate sugar epimerase</fullName>
    </submittedName>
</protein>
<dbReference type="Proteomes" id="UP000005435">
    <property type="component" value="Chromosome"/>
</dbReference>
<dbReference type="Pfam" id="PF02719">
    <property type="entry name" value="Polysacc_synt_2"/>
    <property type="match status" value="1"/>
</dbReference>
<dbReference type="KEGG" id="ccl:Clocl_4185"/>
<keyword evidence="2" id="KW-0472">Membrane</keyword>
<evidence type="ECO:0000256" key="2">
    <source>
        <dbReference type="SAM" id="Phobius"/>
    </source>
</evidence>
<sequence precursor="true">MRQRIRTNALIIFDIVLINFSLILAYLLRFDFSYKNIPVWHSQFIVRLLIVSSIVKIITFIAFKLYNSLWKYAGIYEMGLIVGASFVSNSIMISYAFLSKTRVPRSIFPICMLTDIFFIASVRFAYRIFRRVVKGEIIRIKNSKRVLIFGAGEAGAIIVKEMKIHPELKSTPVAIIDDDIFKQGKKINGVPIVGQRKDIATVVEKKQIDEIIIAVPSASRKDINEIFAECSKTQCKVKILPSVSQLIDESVVMQKVRNVNIEDLLGREPVNLDVNEVASYIKGQVVLVTGGGGSIGSELCRQIAEFEPKKLIILDNYENNAYDIQNELLHNKPGLELCTIIANIREKQRMESIFRMYKPDVVFHAAAHKHVPLMEANPTEAIKNNVFGTLNVAECADKYGVKRFVLISTDKAVNPTNIMGATKRIAEMIIQALNRNSKTEFVAVRFGNVLGSNGSVVPLFKKQIEQGGPVTVTHPEVTRFFMTIPEAVQLVIQAGAMAKGGEIFVLDMGEPVKIVDLARNLIKLSGYEPDIDINIEYTGLRPGEKLYEELLLKEEGLEATKNNKIYVAKPIHTDLALLKRELDCLKEIITNNPEGISDYIKLIVPTYKKVENGN</sequence>
<dbReference type="PANTHER" id="PTHR43318">
    <property type="entry name" value="UDP-N-ACETYLGLUCOSAMINE 4,6-DEHYDRATASE"/>
    <property type="match status" value="1"/>
</dbReference>
<feature type="domain" description="Polysaccharide biosynthesis protein CapD-like" evidence="3">
    <location>
        <begin position="286"/>
        <end position="569"/>
    </location>
</feature>
<reference evidence="5" key="1">
    <citation type="submission" date="2011-12" db="EMBL/GenBank/DDBJ databases">
        <title>Complete sequence of Clostridium clariflavum DSM 19732.</title>
        <authorList>
            <consortium name="US DOE Joint Genome Institute"/>
            <person name="Lucas S."/>
            <person name="Han J."/>
            <person name="Lapidus A."/>
            <person name="Cheng J.-F."/>
            <person name="Goodwin L."/>
            <person name="Pitluck S."/>
            <person name="Peters L."/>
            <person name="Teshima H."/>
            <person name="Detter J.C."/>
            <person name="Han C."/>
            <person name="Tapia R."/>
            <person name="Land M."/>
            <person name="Hauser L."/>
            <person name="Kyrpides N."/>
            <person name="Ivanova N."/>
            <person name="Pagani I."/>
            <person name="Kitzmiller T."/>
            <person name="Lynd L."/>
            <person name="Izquierdo J."/>
            <person name="Woyke T."/>
        </authorList>
    </citation>
    <scope>NUCLEOTIDE SEQUENCE [LARGE SCALE GENOMIC DNA]</scope>
    <source>
        <strain evidence="5">DSM 19732 / NBRC 101661 / EBR45</strain>
    </source>
</reference>
<comment type="similarity">
    <text evidence="1">Belongs to the polysaccharide synthase family.</text>
</comment>
<evidence type="ECO:0000259" key="3">
    <source>
        <dbReference type="Pfam" id="PF02719"/>
    </source>
</evidence>
<accession>G8LUG6</accession>
<dbReference type="RefSeq" id="WP_014257109.1">
    <property type="nucleotide sequence ID" value="NC_016627.1"/>
</dbReference>
<dbReference type="eggNOG" id="COG1086">
    <property type="taxonomic scope" value="Bacteria"/>
</dbReference>
<dbReference type="EMBL" id="CP003065">
    <property type="protein sequence ID" value="AEV70614.1"/>
    <property type="molecule type" value="Genomic_DNA"/>
</dbReference>
<keyword evidence="5" id="KW-1185">Reference proteome</keyword>
<dbReference type="PANTHER" id="PTHR43318:SF1">
    <property type="entry name" value="POLYSACCHARIDE BIOSYNTHESIS PROTEIN EPSC-RELATED"/>
    <property type="match status" value="1"/>
</dbReference>
<feature type="transmembrane region" description="Helical" evidence="2">
    <location>
        <begin position="75"/>
        <end position="95"/>
    </location>
</feature>
<evidence type="ECO:0000313" key="4">
    <source>
        <dbReference type="EMBL" id="AEV70614.1"/>
    </source>
</evidence>
<dbReference type="InterPro" id="IPR051203">
    <property type="entry name" value="Polysaccharide_Synthase-Rel"/>
</dbReference>
<keyword evidence="2" id="KW-0812">Transmembrane</keyword>
<dbReference type="OrthoDB" id="9803111at2"/>
<dbReference type="Gene3D" id="3.40.50.720">
    <property type="entry name" value="NAD(P)-binding Rossmann-like Domain"/>
    <property type="match status" value="2"/>
</dbReference>
<reference evidence="4 5" key="2">
    <citation type="journal article" date="2012" name="Stand. Genomic Sci.">
        <title>Complete Genome Sequence of Clostridium clariflavum DSM 19732.</title>
        <authorList>
            <person name="Izquierdo J.A."/>
            <person name="Goodwin L."/>
            <person name="Davenport K.W."/>
            <person name="Teshima H."/>
            <person name="Bruce D."/>
            <person name="Detter C."/>
            <person name="Tapia R."/>
            <person name="Han S."/>
            <person name="Land M."/>
            <person name="Hauser L."/>
            <person name="Jeffries C.D."/>
            <person name="Han J."/>
            <person name="Pitluck S."/>
            <person name="Nolan M."/>
            <person name="Chen A."/>
            <person name="Huntemann M."/>
            <person name="Mavromatis K."/>
            <person name="Mikhailova N."/>
            <person name="Liolios K."/>
            <person name="Woyke T."/>
            <person name="Lynd L.R."/>
        </authorList>
    </citation>
    <scope>NUCLEOTIDE SEQUENCE [LARGE SCALE GENOMIC DNA]</scope>
    <source>
        <strain evidence="5">DSM 19732 / NBRC 101661 / EBR45</strain>
    </source>
</reference>
<gene>
    <name evidence="4" type="ordered locus">Clocl_4185</name>
</gene>